<proteinExistence type="predicted"/>
<evidence type="ECO:0000313" key="2">
    <source>
        <dbReference type="Proteomes" id="UP000034934"/>
    </source>
</evidence>
<protein>
    <submittedName>
        <fullName evidence="1">Uncharacterized protein</fullName>
    </submittedName>
</protein>
<evidence type="ECO:0000313" key="1">
    <source>
        <dbReference type="EMBL" id="KKP29724.1"/>
    </source>
</evidence>
<accession>A0A0F9YDI7</accession>
<dbReference type="EMBL" id="LBOG01000009">
    <property type="protein sequence ID" value="KKP29724.1"/>
    <property type="molecule type" value="Genomic_DNA"/>
</dbReference>
<name>A0A0F9YDI7_9BACT</name>
<organism evidence="1 2">
    <name type="scientific">Candidatus Nomurabacteria bacterium GW2011_GWF1_31_48</name>
    <dbReference type="NCBI Taxonomy" id="1618767"/>
    <lineage>
        <taxon>Bacteria</taxon>
        <taxon>Candidatus Nomuraibacteriota</taxon>
    </lineage>
</organism>
<dbReference type="Proteomes" id="UP000034934">
    <property type="component" value="Unassembled WGS sequence"/>
</dbReference>
<dbReference type="AlphaFoldDB" id="A0A0F9YDI7"/>
<reference evidence="1 2" key="1">
    <citation type="journal article" date="2015" name="Nature">
        <title>rRNA introns, odd ribosomes, and small enigmatic genomes across a large radiation of phyla.</title>
        <authorList>
            <person name="Brown C.T."/>
            <person name="Hug L.A."/>
            <person name="Thomas B.C."/>
            <person name="Sharon I."/>
            <person name="Castelle C.J."/>
            <person name="Singh A."/>
            <person name="Wilkins M.J."/>
            <person name="Williams K.H."/>
            <person name="Banfield J.F."/>
        </authorList>
    </citation>
    <scope>NUCLEOTIDE SEQUENCE [LARGE SCALE GENOMIC DNA]</scope>
</reference>
<comment type="caution">
    <text evidence="1">The sequence shown here is derived from an EMBL/GenBank/DDBJ whole genome shotgun (WGS) entry which is preliminary data.</text>
</comment>
<gene>
    <name evidence="1" type="ORF">UR19_C0009G0011</name>
</gene>
<sequence>MKGFRTQAVYGENDQPQVLRIPGGEIPLTGDLEEVHARLAQKGFKEEIIDEMLFDIFGAVPTETTVAGGESVESVLKFLRSEVGEEDRSKVELSVNRLPR</sequence>